<dbReference type="SUPFAM" id="SSF51445">
    <property type="entry name" value="(Trans)glycosidases"/>
    <property type="match status" value="1"/>
</dbReference>
<feature type="domain" description="BIG2" evidence="3">
    <location>
        <begin position="717"/>
        <end position="794"/>
    </location>
</feature>
<name>A0A2S0VUR4_9ALTE</name>
<dbReference type="InterPro" id="IPR041224">
    <property type="entry name" value="BPA_C"/>
</dbReference>
<sequence length="1234" mass="137161">MYTVVAMVKARKSYIASLIALSLGTATGLANAESASVTIDLSKQQYIGDVSELTRNKFFNLHGTATAPGLAEMDVKYILNELNADFGRGFWGPMAQAKTANYPSTEEAMAQGAVSIANAKANPKYKYISNRRVATEHPYNVIVEGNDPIEGARWAADFFQYFYEDDKRPIFYEPMNEPFVHAHEFVDGPWDNAKNEEMQRHMATWFAEIGREFDARGIETNVVGFSSAWPSLELNNFAHWESRMKMFMDVAGDHMDGIAFHLYDGVNVTGQDNFRSGSNAEAIMDLQETYSYVKWDAIKPHAVTEYGGIVQGYPEEYSPEKSSQELRSYNHILFSLLAREDRILTSIPFITGAAKWYYDSHNNNPYSATVLYPDPDKILAGKVNGYLPTEKAKFYHLWSEVKGNRVDFTNVDPDLAVHAFVYGNKAYIALNNHEDDAKQVDLSFVDAGQVVEQVRTKRLDVPYNEAAIYSDETSDIAPTQLTMAGHETIVLEYTFAEPIVHSGVVRERSYYNDNHILPIEAGNTLSYEFADVEIDQDDLSFADSVATSIEYDADVVANLNPRLIKLYRFVLRNYNHIFNQIKRKRGDAYADSPVYKAMLKRVQRSGFLRNALMLHYSENGYNDGQGEVSLRMGISRKHDMSKQPVVTVNGHAVEVPNDWAGYDQVEREDFFGVIEIPVPAKFLKTHNTVNVTFDDTQGFVSSMVLNVETDEMYQATAVEGIEFEDVDVSINKDGIHRLTANVLPANASNKYVLWSSSDNTVATVDENGVVGAVAPGFVVISATTYEGEFVATTDITVEDKLTLRNTVTITSDLSELEQSNVITATVTYSSDEDRDVVLSLFDVNNSWMKDTRVTVPAGEGEVTVSLEFNDDIPAGEGYRVLAALHDVGGNWRTSVDGHSVTGINIVAIEPEILEDGTILSGLNTGFEAGDLTDWEFAWDSAGVVDVTTDAANSGDYGLYINTTDGAVGLVVADIPEGMMQAGKKFKLSYDIKRVSGSGWAGGFAQLWNNTEAWVSTSQGPWFGTSGLNQWFTVEKEIDGADWPATGTRLQINFRTAGQEWYLDNVKLEDITPDPNILSDVNGDFESADITPWVSYWENNDTTVMSIADYAASEGNSGLHITADGSTNTGITLPSDITPQDLGQAQGKQYKISFDVKSNNGRITGWFRSVAQGAWDSRVETWFDVGDTWKTVEIVRDQVDWTILDNKARIDLYFNQNGGTGMDVYIDNIRIEVVE</sequence>
<keyword evidence="2" id="KW-0732">Signal</keyword>
<dbReference type="Pfam" id="PF18206">
    <property type="entry name" value="Porphyrn_cat_1"/>
    <property type="match status" value="1"/>
</dbReference>
<dbReference type="Gene3D" id="2.60.40.1080">
    <property type="match status" value="1"/>
</dbReference>
<dbReference type="SUPFAM" id="SSF49373">
    <property type="entry name" value="Invasin/intimin cell-adhesion fragments"/>
    <property type="match status" value="1"/>
</dbReference>
<evidence type="ECO:0000313" key="4">
    <source>
        <dbReference type="EMBL" id="AWB67966.1"/>
    </source>
</evidence>
<feature type="chain" id="PRO_5015528323" description="BIG2 domain-containing protein" evidence="2">
    <location>
        <begin position="33"/>
        <end position="1234"/>
    </location>
</feature>
<keyword evidence="1" id="KW-0378">Hydrolase</keyword>
<dbReference type="Proteomes" id="UP000244441">
    <property type="component" value="Chromosome"/>
</dbReference>
<dbReference type="InterPro" id="IPR008979">
    <property type="entry name" value="Galactose-bd-like_sf"/>
</dbReference>
<evidence type="ECO:0000256" key="2">
    <source>
        <dbReference type="SAM" id="SignalP"/>
    </source>
</evidence>
<evidence type="ECO:0000256" key="1">
    <source>
        <dbReference type="ARBA" id="ARBA00022801"/>
    </source>
</evidence>
<dbReference type="Pfam" id="PF18040">
    <property type="entry name" value="BPA_C"/>
    <property type="match status" value="1"/>
</dbReference>
<dbReference type="InterPro" id="IPR017853">
    <property type="entry name" value="GH"/>
</dbReference>
<dbReference type="SUPFAM" id="SSF49785">
    <property type="entry name" value="Galactose-binding domain-like"/>
    <property type="match status" value="2"/>
</dbReference>
<dbReference type="Pfam" id="PF02018">
    <property type="entry name" value="CBM_4_9"/>
    <property type="match status" value="1"/>
</dbReference>
<dbReference type="Gene3D" id="2.60.40.1180">
    <property type="entry name" value="Golgi alpha-mannosidase II"/>
    <property type="match status" value="1"/>
</dbReference>
<evidence type="ECO:0000259" key="3">
    <source>
        <dbReference type="SMART" id="SM00635"/>
    </source>
</evidence>
<feature type="signal peptide" evidence="2">
    <location>
        <begin position="1"/>
        <end position="32"/>
    </location>
</feature>
<dbReference type="Gene3D" id="3.20.20.80">
    <property type="entry name" value="Glycosidases"/>
    <property type="match status" value="1"/>
</dbReference>
<dbReference type="InterPro" id="IPR013780">
    <property type="entry name" value="Glyco_hydro_b"/>
</dbReference>
<dbReference type="InterPro" id="IPR003305">
    <property type="entry name" value="CenC_carb-bd"/>
</dbReference>
<dbReference type="EMBL" id="CP026604">
    <property type="protein sequence ID" value="AWB67966.1"/>
    <property type="molecule type" value="Genomic_DNA"/>
</dbReference>
<evidence type="ECO:0000313" key="5">
    <source>
        <dbReference type="Proteomes" id="UP000244441"/>
    </source>
</evidence>
<dbReference type="InterPro" id="IPR003343">
    <property type="entry name" value="Big_2"/>
</dbReference>
<proteinExistence type="predicted"/>
<dbReference type="Pfam" id="PF02368">
    <property type="entry name" value="Big_2"/>
    <property type="match status" value="1"/>
</dbReference>
<accession>A0A2S0VUR4</accession>
<dbReference type="CDD" id="cd21510">
    <property type="entry name" value="agarase_cat"/>
    <property type="match status" value="1"/>
</dbReference>
<organism evidence="4 5">
    <name type="scientific">Saccharobesus litoralis</name>
    <dbReference type="NCBI Taxonomy" id="2172099"/>
    <lineage>
        <taxon>Bacteria</taxon>
        <taxon>Pseudomonadati</taxon>
        <taxon>Pseudomonadota</taxon>
        <taxon>Gammaproteobacteria</taxon>
        <taxon>Alteromonadales</taxon>
        <taxon>Alteromonadaceae</taxon>
        <taxon>Saccharobesus</taxon>
    </lineage>
</organism>
<dbReference type="Gene3D" id="2.60.120.1200">
    <property type="match status" value="1"/>
</dbReference>
<gene>
    <name evidence="4" type="ORF">C2869_16735</name>
</gene>
<reference evidence="4 5" key="1">
    <citation type="submission" date="2018-01" db="EMBL/GenBank/DDBJ databases">
        <title>Genome sequence of a Cantenovulum-like bacteria.</title>
        <authorList>
            <person name="Tan W.R."/>
            <person name="Lau N.-S."/>
            <person name="Go F."/>
            <person name="Amirul A.-A.A."/>
        </authorList>
    </citation>
    <scope>NUCLEOTIDE SEQUENCE [LARGE SCALE GENOMIC DNA]</scope>
    <source>
        <strain evidence="4 5">CCB-QB4</strain>
    </source>
</reference>
<protein>
    <recommendedName>
        <fullName evidence="3">BIG2 domain-containing protein</fullName>
    </recommendedName>
</protein>
<dbReference type="KEGG" id="cate:C2869_16735"/>
<dbReference type="GO" id="GO:0016798">
    <property type="term" value="F:hydrolase activity, acting on glycosyl bonds"/>
    <property type="evidence" value="ECO:0007669"/>
    <property type="project" value="InterPro"/>
</dbReference>
<dbReference type="InterPro" id="IPR040527">
    <property type="entry name" value="Beta-sand_Porphyrn"/>
</dbReference>
<dbReference type="SMART" id="SM00635">
    <property type="entry name" value="BID_2"/>
    <property type="match status" value="1"/>
</dbReference>
<dbReference type="AlphaFoldDB" id="A0A2S0VUR4"/>
<dbReference type="Gene3D" id="2.60.120.260">
    <property type="entry name" value="Galactose-binding domain-like"/>
    <property type="match status" value="2"/>
</dbReference>
<keyword evidence="5" id="KW-1185">Reference proteome</keyword>
<dbReference type="InterPro" id="IPR008964">
    <property type="entry name" value="Invasin/intimin_cell_adhesion"/>
</dbReference>